<dbReference type="PIRSF" id="PIRSF005715">
    <property type="entry name" value="VPS45_Sec1"/>
    <property type="match status" value="1"/>
</dbReference>
<name>C5LCH5_PERM5</name>
<organism evidence="3">
    <name type="scientific">Perkinsus marinus (strain ATCC 50983 / TXsc)</name>
    <dbReference type="NCBI Taxonomy" id="423536"/>
    <lineage>
        <taxon>Eukaryota</taxon>
        <taxon>Sar</taxon>
        <taxon>Alveolata</taxon>
        <taxon>Perkinsozoa</taxon>
        <taxon>Perkinsea</taxon>
        <taxon>Perkinsida</taxon>
        <taxon>Perkinsidae</taxon>
        <taxon>Perkinsus</taxon>
    </lineage>
</organism>
<dbReference type="Gene3D" id="1.25.40.60">
    <property type="match status" value="1"/>
</dbReference>
<dbReference type="EMBL" id="GG680918">
    <property type="protein sequence ID" value="EER05658.1"/>
    <property type="molecule type" value="Genomic_DNA"/>
</dbReference>
<reference evidence="2 3" key="1">
    <citation type="submission" date="2008-07" db="EMBL/GenBank/DDBJ databases">
        <authorList>
            <person name="El-Sayed N."/>
            <person name="Caler E."/>
            <person name="Inman J."/>
            <person name="Amedeo P."/>
            <person name="Hass B."/>
            <person name="Wortman J."/>
        </authorList>
    </citation>
    <scope>NUCLEOTIDE SEQUENCE [LARGE SCALE GENOMIC DNA]</scope>
    <source>
        <strain evidence="3">ATCC 50983 / TXsc</strain>
    </source>
</reference>
<dbReference type="RefSeq" id="XP_002773842.1">
    <property type="nucleotide sequence ID" value="XM_002773796.1"/>
</dbReference>
<dbReference type="SUPFAM" id="SSF56815">
    <property type="entry name" value="Sec1/munc18-like (SM) proteins"/>
    <property type="match status" value="1"/>
</dbReference>
<keyword evidence="3" id="KW-1185">Reference proteome</keyword>
<dbReference type="PANTHER" id="PTHR11679">
    <property type="entry name" value="VESICLE PROTEIN SORTING-ASSOCIATED"/>
    <property type="match status" value="1"/>
</dbReference>
<dbReference type="InterPro" id="IPR043154">
    <property type="entry name" value="Sec-1-like_dom1"/>
</dbReference>
<dbReference type="FunCoup" id="C5LCH5">
    <property type="interactions" value="649"/>
</dbReference>
<evidence type="ECO:0000256" key="1">
    <source>
        <dbReference type="ARBA" id="ARBA00009884"/>
    </source>
</evidence>
<dbReference type="InterPro" id="IPR036045">
    <property type="entry name" value="Sec1-like_sf"/>
</dbReference>
<protein>
    <submittedName>
        <fullName evidence="2">Vacuolar sorting protein 45, putative</fullName>
    </submittedName>
</protein>
<dbReference type="GO" id="GO:0016192">
    <property type="term" value="P:vesicle-mediated transport"/>
    <property type="evidence" value="ECO:0007669"/>
    <property type="project" value="InterPro"/>
</dbReference>
<sequence length="649" mass="71098">MTKEEEVWYSIWASNNRYVNSMLDRVGGPSVMKALLVDKETLPIVSTVMTQTEILNKEVFLVEPLEEAIASPNDDEVEGSTTTSMRHMKACVFLRPTNQNFLALSKVLRQPVYSEYHLFFSNVVPHGRLSQLAACDEYECVASVTEAYADVIALNSGLFSLGSQSVAQLHREQSMWTAFEESVFQRQVDGLFAASISLGSVKRVTAANSSGLTLPVIRYSSASPLSRKVALALQKRLEQDESLFESVAGSAATPVNSGGGMLILVADRRDDPVTPLLTQWTYQAMVHELLGLENNRVMHPLAVAGEGATASEGVEVVLSTNTDKFFRDNYLSNFGDLGIHIKEYVELYQQQTKNQAKVDNVEDMQRFLDQYPEYRKLSGNVSKHVALVHEISRMVEKYNLLECSELEQSLACDEHMSMHDQLKRVRAMVENPRNSNLERLKICILYALRFETDTSGIRELKGLLEQKGVPPEQVGLISTMLDHFGSASRLPYPSASGAAAALARRLGFTGATTNVYTQHRSPISITAEQALKGRVKEQDYVAVVGSKGRLNGVENMRPSLLLVFMVGGCTFEEARDFHTLNEQLVTASTTAGGGTPSQSMGMQPAIVLGGSTIHNSKSFLADVAQLSRLHAPSGSGLFAGISSPLAGAE</sequence>
<dbReference type="Pfam" id="PF00995">
    <property type="entry name" value="Sec1"/>
    <property type="match status" value="1"/>
</dbReference>
<dbReference type="Gene3D" id="3.40.50.1910">
    <property type="match status" value="1"/>
</dbReference>
<dbReference type="InterPro" id="IPR027482">
    <property type="entry name" value="Sec1-like_dom2"/>
</dbReference>
<evidence type="ECO:0000313" key="3">
    <source>
        <dbReference type="Proteomes" id="UP000007800"/>
    </source>
</evidence>
<gene>
    <name evidence="2" type="ORF">Pmar_PMAR011687</name>
</gene>
<dbReference type="InterPro" id="IPR001619">
    <property type="entry name" value="Sec1-like"/>
</dbReference>
<dbReference type="InterPro" id="IPR043127">
    <property type="entry name" value="Sec-1-like_dom3a"/>
</dbReference>
<dbReference type="Gene3D" id="3.40.50.2060">
    <property type="match status" value="1"/>
</dbReference>
<dbReference type="Proteomes" id="UP000007800">
    <property type="component" value="Unassembled WGS sequence"/>
</dbReference>
<dbReference type="Gene3D" id="3.90.830.10">
    <property type="entry name" value="Syntaxin Binding Protein 1, Chain A, domain 2"/>
    <property type="match status" value="1"/>
</dbReference>
<dbReference type="InParanoid" id="C5LCH5"/>
<dbReference type="GeneID" id="9042633"/>
<dbReference type="AlphaFoldDB" id="C5LCH5"/>
<evidence type="ECO:0000313" key="2">
    <source>
        <dbReference type="EMBL" id="EER05658.1"/>
    </source>
</evidence>
<dbReference type="OrthoDB" id="10266265at2759"/>
<dbReference type="OMA" id="VHQLNNA"/>
<comment type="similarity">
    <text evidence="1">Belongs to the STXBP/unc-18/SEC1 family.</text>
</comment>
<proteinExistence type="inferred from homology"/>
<accession>C5LCH5</accession>